<evidence type="ECO:0000313" key="2">
    <source>
        <dbReference type="EMBL" id="GAB0194801.1"/>
    </source>
</evidence>
<comment type="caution">
    <text evidence="2">The sequence shown here is derived from an EMBL/GenBank/DDBJ whole genome shotgun (WGS) entry which is preliminary data.</text>
</comment>
<dbReference type="AlphaFoldDB" id="A0ABC9XAV5"/>
<dbReference type="EMBL" id="BAAFJT010000012">
    <property type="protein sequence ID" value="GAB0194801.1"/>
    <property type="molecule type" value="Genomic_DNA"/>
</dbReference>
<evidence type="ECO:0000256" key="1">
    <source>
        <dbReference type="SAM" id="MobiDB-lite"/>
    </source>
</evidence>
<feature type="region of interest" description="Disordered" evidence="1">
    <location>
        <begin position="62"/>
        <end position="85"/>
    </location>
</feature>
<name>A0ABC9XAV5_GRUJA</name>
<gene>
    <name evidence="2" type="ORF">GRJ2_001945400</name>
</gene>
<reference evidence="2 3" key="1">
    <citation type="submission" date="2024-06" db="EMBL/GenBank/DDBJ databases">
        <title>The draft genome of Grus japonensis, version 3.</title>
        <authorList>
            <person name="Nabeshima K."/>
            <person name="Suzuki S."/>
            <person name="Onuma M."/>
        </authorList>
    </citation>
    <scope>NUCLEOTIDE SEQUENCE [LARGE SCALE GENOMIC DNA]</scope>
    <source>
        <strain evidence="2 3">451A</strain>
    </source>
</reference>
<sequence length="85" mass="9242">MPKVDDRPAAHHHLILEPSLSLRLMELFALASPLRASPDVARSQRGQSGGILPGVMSCQGRGFARVPGSDASELQRSRQHRTFSP</sequence>
<dbReference type="Proteomes" id="UP001623348">
    <property type="component" value="Unassembled WGS sequence"/>
</dbReference>
<keyword evidence="3" id="KW-1185">Reference proteome</keyword>
<protein>
    <submittedName>
        <fullName evidence="2">Uncharacterized protein</fullName>
    </submittedName>
</protein>
<organism evidence="2 3">
    <name type="scientific">Grus japonensis</name>
    <name type="common">Japanese crane</name>
    <name type="synonym">Red-crowned crane</name>
    <dbReference type="NCBI Taxonomy" id="30415"/>
    <lineage>
        <taxon>Eukaryota</taxon>
        <taxon>Metazoa</taxon>
        <taxon>Chordata</taxon>
        <taxon>Craniata</taxon>
        <taxon>Vertebrata</taxon>
        <taxon>Euteleostomi</taxon>
        <taxon>Archelosauria</taxon>
        <taxon>Archosauria</taxon>
        <taxon>Dinosauria</taxon>
        <taxon>Saurischia</taxon>
        <taxon>Theropoda</taxon>
        <taxon>Coelurosauria</taxon>
        <taxon>Aves</taxon>
        <taxon>Neognathae</taxon>
        <taxon>Neoaves</taxon>
        <taxon>Gruiformes</taxon>
        <taxon>Gruidae</taxon>
        <taxon>Grus</taxon>
    </lineage>
</organism>
<evidence type="ECO:0000313" key="3">
    <source>
        <dbReference type="Proteomes" id="UP001623348"/>
    </source>
</evidence>
<accession>A0ABC9XAV5</accession>
<proteinExistence type="predicted"/>